<evidence type="ECO:0000313" key="3">
    <source>
        <dbReference type="Proteomes" id="UP000788993"/>
    </source>
</evidence>
<sequence>MFCTGSSSSELANRSLSTSSTFDESTFSNWLDMTDENWGNKSRISSRSGWKSSCTELCSRICSTREYDETSLASLATLNGL</sequence>
<evidence type="ECO:0000313" key="2">
    <source>
        <dbReference type="EMBL" id="KAH3678054.1"/>
    </source>
</evidence>
<organism evidence="2 3">
    <name type="scientific">Ogataea polymorpha</name>
    <dbReference type="NCBI Taxonomy" id="460523"/>
    <lineage>
        <taxon>Eukaryota</taxon>
        <taxon>Fungi</taxon>
        <taxon>Dikarya</taxon>
        <taxon>Ascomycota</taxon>
        <taxon>Saccharomycotina</taxon>
        <taxon>Pichiomycetes</taxon>
        <taxon>Pichiales</taxon>
        <taxon>Pichiaceae</taxon>
        <taxon>Ogataea</taxon>
    </lineage>
</organism>
<gene>
    <name evidence="2" type="ORF">OGATHE_000709</name>
</gene>
<comment type="caution">
    <text evidence="2">The sequence shown here is derived from an EMBL/GenBank/DDBJ whole genome shotgun (WGS) entry which is preliminary data.</text>
</comment>
<accession>A0A9P8PVB2</accession>
<reference evidence="2" key="1">
    <citation type="journal article" date="2021" name="Open Biol.">
        <title>Shared evolutionary footprints suggest mitochondrial oxidative damage underlies multiple complex I losses in fungi.</title>
        <authorList>
            <person name="Schikora-Tamarit M.A."/>
            <person name="Marcet-Houben M."/>
            <person name="Nosek J."/>
            <person name="Gabaldon T."/>
        </authorList>
    </citation>
    <scope>NUCLEOTIDE SEQUENCE</scope>
    <source>
        <strain evidence="2">NCAIM Y.01608</strain>
    </source>
</reference>
<reference evidence="2" key="2">
    <citation type="submission" date="2021-01" db="EMBL/GenBank/DDBJ databases">
        <authorList>
            <person name="Schikora-Tamarit M.A."/>
        </authorList>
    </citation>
    <scope>NUCLEOTIDE SEQUENCE</scope>
    <source>
        <strain evidence="2">NCAIM Y.01608</strain>
    </source>
</reference>
<dbReference type="EMBL" id="JAEUBD010000095">
    <property type="protein sequence ID" value="KAH3678054.1"/>
    <property type="molecule type" value="Genomic_DNA"/>
</dbReference>
<protein>
    <submittedName>
        <fullName evidence="2">Uncharacterized protein</fullName>
    </submittedName>
</protein>
<dbReference type="AlphaFoldDB" id="A0A9P8PVB2"/>
<evidence type="ECO:0000256" key="1">
    <source>
        <dbReference type="SAM" id="MobiDB-lite"/>
    </source>
</evidence>
<feature type="region of interest" description="Disordered" evidence="1">
    <location>
        <begin position="1"/>
        <end position="23"/>
    </location>
</feature>
<keyword evidence="3" id="KW-1185">Reference proteome</keyword>
<proteinExistence type="predicted"/>
<dbReference type="Proteomes" id="UP000788993">
    <property type="component" value="Unassembled WGS sequence"/>
</dbReference>
<name>A0A9P8PVB2_9ASCO</name>